<evidence type="ECO:0000313" key="3">
    <source>
        <dbReference type="Proteomes" id="UP000051442"/>
    </source>
</evidence>
<dbReference type="RefSeq" id="WP_054737544.1">
    <property type="nucleotide sequence ID" value="NZ_AYZM01000040.1"/>
</dbReference>
<organism evidence="2 3">
    <name type="scientific">Secundilactobacillus similis DSM 23365 = JCM 2765</name>
    <dbReference type="NCBI Taxonomy" id="1423804"/>
    <lineage>
        <taxon>Bacteria</taxon>
        <taxon>Bacillati</taxon>
        <taxon>Bacillota</taxon>
        <taxon>Bacilli</taxon>
        <taxon>Lactobacillales</taxon>
        <taxon>Lactobacillaceae</taxon>
        <taxon>Secundilactobacillus</taxon>
    </lineage>
</organism>
<dbReference type="PATRIC" id="fig|1423804.4.peg.2772"/>
<gene>
    <name evidence="2" type="ORF">FD14_GL002563</name>
</gene>
<accession>A0A0R2FMZ8</accession>
<dbReference type="Proteomes" id="UP000051442">
    <property type="component" value="Unassembled WGS sequence"/>
</dbReference>
<keyword evidence="1" id="KW-0472">Membrane</keyword>
<dbReference type="STRING" id="1423804.FD14_GL002563"/>
<proteinExistence type="predicted"/>
<keyword evidence="1" id="KW-1133">Transmembrane helix</keyword>
<reference evidence="2 3" key="1">
    <citation type="journal article" date="2015" name="Genome Announc.">
        <title>Expanding the biotechnology potential of lactobacilli through comparative genomics of 213 strains and associated genera.</title>
        <authorList>
            <person name="Sun Z."/>
            <person name="Harris H.M."/>
            <person name="McCann A."/>
            <person name="Guo C."/>
            <person name="Argimon S."/>
            <person name="Zhang W."/>
            <person name="Yang X."/>
            <person name="Jeffery I.B."/>
            <person name="Cooney J.C."/>
            <person name="Kagawa T.F."/>
            <person name="Liu W."/>
            <person name="Song Y."/>
            <person name="Salvetti E."/>
            <person name="Wrobel A."/>
            <person name="Rasinkangas P."/>
            <person name="Parkhill J."/>
            <person name="Rea M.C."/>
            <person name="O'Sullivan O."/>
            <person name="Ritari J."/>
            <person name="Douillard F.P."/>
            <person name="Paul Ross R."/>
            <person name="Yang R."/>
            <person name="Briner A.E."/>
            <person name="Felis G.E."/>
            <person name="de Vos W.M."/>
            <person name="Barrangou R."/>
            <person name="Klaenhammer T.R."/>
            <person name="Caufield P.W."/>
            <person name="Cui Y."/>
            <person name="Zhang H."/>
            <person name="O'Toole P.W."/>
        </authorList>
    </citation>
    <scope>NUCLEOTIDE SEQUENCE [LARGE SCALE GENOMIC DNA]</scope>
    <source>
        <strain evidence="2 3">DSM 23365</strain>
    </source>
</reference>
<protein>
    <recommendedName>
        <fullName evidence="4">S-layer protein</fullName>
    </recommendedName>
</protein>
<evidence type="ECO:0000256" key="1">
    <source>
        <dbReference type="SAM" id="Phobius"/>
    </source>
</evidence>
<evidence type="ECO:0008006" key="4">
    <source>
        <dbReference type="Google" id="ProtNLM"/>
    </source>
</evidence>
<evidence type="ECO:0000313" key="2">
    <source>
        <dbReference type="EMBL" id="KRN26220.1"/>
    </source>
</evidence>
<keyword evidence="1" id="KW-0812">Transmembrane</keyword>
<name>A0A0R2FMZ8_9LACO</name>
<dbReference type="AlphaFoldDB" id="A0A0R2FMZ8"/>
<feature type="transmembrane region" description="Helical" evidence="1">
    <location>
        <begin position="12"/>
        <end position="34"/>
    </location>
</feature>
<comment type="caution">
    <text evidence="2">The sequence shown here is derived from an EMBL/GenBank/DDBJ whole genome shotgun (WGS) entry which is preliminary data.</text>
</comment>
<dbReference type="OrthoDB" id="2329257at2"/>
<keyword evidence="3" id="KW-1185">Reference proteome</keyword>
<sequence length="232" mass="25274">MFKNKLGNSSVLFGAATGAVILFGTVLGLLGIGGQPNEVAAKTMAVRVETNHQLKSAITVESNGKNALFNKAGTLKHARVVAGKQRLATMGNSDSSKHYFRAYRVARLSNGLVYYKMVSFDGKYRGWIYGGKSTTKVAGGIKRAATVTKTAVPNAATGHAYRAGQTVWGKPKWSVYKNKLVAPNTTQYLHHDLRILDAKRLTREGTVYYYVQNLNDSTLNGWVRSDGIVDKT</sequence>
<dbReference type="EMBL" id="AYZM01000040">
    <property type="protein sequence ID" value="KRN26220.1"/>
    <property type="molecule type" value="Genomic_DNA"/>
</dbReference>